<dbReference type="SMART" id="SM00363">
    <property type="entry name" value="S4"/>
    <property type="match status" value="1"/>
</dbReference>
<geneLocation type="chloroplast" evidence="10"/>
<organism evidence="10">
    <name type="scientific">Phacus inflexus</name>
    <dbReference type="NCBI Taxonomy" id="461210"/>
    <lineage>
        <taxon>Eukaryota</taxon>
        <taxon>Discoba</taxon>
        <taxon>Euglenozoa</taxon>
        <taxon>Euglenida</taxon>
        <taxon>Spirocuta</taxon>
        <taxon>Euglenophyceae</taxon>
        <taxon>Euglenales</taxon>
        <taxon>Phacaceae</taxon>
        <taxon>Phacus</taxon>
    </lineage>
</organism>
<evidence type="ECO:0000313" key="10">
    <source>
        <dbReference type="EMBL" id="AYQ93307.1"/>
    </source>
</evidence>
<protein>
    <recommendedName>
        <fullName evidence="6">Small ribosomal subunit protein uS4c</fullName>
    </recommendedName>
</protein>
<comment type="function">
    <text evidence="6">One of the primary rRNA binding proteins, it binds directly to 16S rRNA where it nucleates assembly of the body of the 30S subunit.</text>
</comment>
<feature type="domain" description="RNA-binding S4" evidence="8">
    <location>
        <begin position="91"/>
        <end position="155"/>
    </location>
</feature>
<sequence>MSRYRGPRLRIVRRLGKLPGLTLKSSNKLNPPGQHGSITGKKYSQFNIRLKEKQKLRFHYGITERQLLNYLKKARKKKGSSGIELLNILEMRLDNLVYRLGLSPTILSAKQLVTHGHILVNGHSVNIPSFLCIPSNVISIKNSNSSQTLVKKNIQDYNSKGIPSHLSFNPERLEGKILSIVSRESIVLVINELLVVEYFSRKL</sequence>
<evidence type="ECO:0000256" key="2">
    <source>
        <dbReference type="ARBA" id="ARBA00022730"/>
    </source>
</evidence>
<proteinExistence type="inferred from homology"/>
<comment type="subcellular location">
    <subcellularLocation>
        <location evidence="6">Plastid</location>
        <location evidence="6">Chloroplast</location>
    </subcellularLocation>
</comment>
<evidence type="ECO:0000256" key="3">
    <source>
        <dbReference type="ARBA" id="ARBA00022884"/>
    </source>
</evidence>
<dbReference type="GO" id="GO:0009507">
    <property type="term" value="C:chloroplast"/>
    <property type="evidence" value="ECO:0007669"/>
    <property type="project" value="UniProtKB-SubCell"/>
</dbReference>
<keyword evidence="4 6" id="KW-0689">Ribosomal protein</keyword>
<gene>
    <name evidence="6" type="primary">rps4</name>
</gene>
<dbReference type="InterPro" id="IPR018079">
    <property type="entry name" value="Ribosomal_uS4_CS"/>
</dbReference>
<dbReference type="GO" id="GO:0006412">
    <property type="term" value="P:translation"/>
    <property type="evidence" value="ECO:0007669"/>
    <property type="project" value="UniProtKB-UniRule"/>
</dbReference>
<dbReference type="InterPro" id="IPR022801">
    <property type="entry name" value="Ribosomal_uS4"/>
</dbReference>
<dbReference type="Gene3D" id="1.10.1050.10">
    <property type="entry name" value="Ribosomal Protein S4 Delta 41, Chain A, domain 1"/>
    <property type="match status" value="1"/>
</dbReference>
<dbReference type="Pfam" id="PF01479">
    <property type="entry name" value="S4"/>
    <property type="match status" value="1"/>
</dbReference>
<dbReference type="Pfam" id="PF00163">
    <property type="entry name" value="Ribosomal_S4"/>
    <property type="match status" value="1"/>
</dbReference>
<dbReference type="GO" id="GO:0003735">
    <property type="term" value="F:structural constituent of ribosome"/>
    <property type="evidence" value="ECO:0007669"/>
    <property type="project" value="InterPro"/>
</dbReference>
<evidence type="ECO:0000259" key="9">
    <source>
        <dbReference type="SMART" id="SM01390"/>
    </source>
</evidence>
<dbReference type="Gene3D" id="3.10.290.10">
    <property type="entry name" value="RNA-binding S4 domain"/>
    <property type="match status" value="1"/>
</dbReference>
<dbReference type="HAMAP" id="MF_01306_B">
    <property type="entry name" value="Ribosomal_uS4_B"/>
    <property type="match status" value="1"/>
</dbReference>
<keyword evidence="5 6" id="KW-0687">Ribonucleoprotein</keyword>
<dbReference type="InterPro" id="IPR005709">
    <property type="entry name" value="Ribosomal_uS4_bac-type"/>
</dbReference>
<dbReference type="FunFam" id="3.10.290.10:FF:000001">
    <property type="entry name" value="30S ribosomal protein S4"/>
    <property type="match status" value="1"/>
</dbReference>
<dbReference type="InterPro" id="IPR002942">
    <property type="entry name" value="S4_RNA-bd"/>
</dbReference>
<evidence type="ECO:0000259" key="8">
    <source>
        <dbReference type="SMART" id="SM00363"/>
    </source>
</evidence>
<dbReference type="SMART" id="SM01390">
    <property type="entry name" value="Ribosomal_S4"/>
    <property type="match status" value="1"/>
</dbReference>
<dbReference type="GO" id="GO:0042274">
    <property type="term" value="P:ribosomal small subunit biogenesis"/>
    <property type="evidence" value="ECO:0007669"/>
    <property type="project" value="TreeGrafter"/>
</dbReference>
<feature type="domain" description="Small ribosomal subunit protein uS4 N-terminal" evidence="9">
    <location>
        <begin position="3"/>
        <end position="90"/>
    </location>
</feature>
<keyword evidence="10" id="KW-0150">Chloroplast</keyword>
<evidence type="ECO:0000256" key="5">
    <source>
        <dbReference type="ARBA" id="ARBA00023274"/>
    </source>
</evidence>
<evidence type="ECO:0000256" key="4">
    <source>
        <dbReference type="ARBA" id="ARBA00022980"/>
    </source>
</evidence>
<comment type="function">
    <text evidence="6">With S5 and S12 plays an important role in translational accuracy.</text>
</comment>
<dbReference type="EMBL" id="MH898667">
    <property type="protein sequence ID" value="AYQ93307.1"/>
    <property type="molecule type" value="Genomic_DNA"/>
</dbReference>
<evidence type="ECO:0000256" key="1">
    <source>
        <dbReference type="ARBA" id="ARBA00007465"/>
    </source>
</evidence>
<comment type="subunit">
    <text evidence="6">Part of the 30S ribosomal subunit. Contacts protein S5. The interaction surface between S4 and S5 is involved in control of translational fidelity.</text>
</comment>
<dbReference type="PANTHER" id="PTHR11831">
    <property type="entry name" value="30S 40S RIBOSOMAL PROTEIN"/>
    <property type="match status" value="1"/>
</dbReference>
<dbReference type="NCBIfam" id="TIGR01017">
    <property type="entry name" value="rpsD_bact"/>
    <property type="match status" value="1"/>
</dbReference>
<keyword evidence="3 6" id="KW-0694">RNA-binding</keyword>
<dbReference type="NCBIfam" id="NF003717">
    <property type="entry name" value="PRK05327.1"/>
    <property type="match status" value="1"/>
</dbReference>
<dbReference type="CDD" id="cd00165">
    <property type="entry name" value="S4"/>
    <property type="match status" value="1"/>
</dbReference>
<accession>A0A3G3LKS8</accession>
<dbReference type="AlphaFoldDB" id="A0A3G3LKS8"/>
<dbReference type="PANTHER" id="PTHR11831:SF4">
    <property type="entry name" value="SMALL RIBOSOMAL SUBUNIT PROTEIN US4M"/>
    <property type="match status" value="1"/>
</dbReference>
<dbReference type="SUPFAM" id="SSF55174">
    <property type="entry name" value="Alpha-L RNA-binding motif"/>
    <property type="match status" value="1"/>
</dbReference>
<dbReference type="PROSITE" id="PS50889">
    <property type="entry name" value="S4"/>
    <property type="match status" value="1"/>
</dbReference>
<name>A0A3G3LKS8_9EUGL</name>
<comment type="similarity">
    <text evidence="1 6 7">Belongs to the universal ribosomal protein uS4 family.</text>
</comment>
<keyword evidence="10" id="KW-0934">Plastid</keyword>
<evidence type="ECO:0000256" key="7">
    <source>
        <dbReference type="RuleBase" id="RU003699"/>
    </source>
</evidence>
<dbReference type="PROSITE" id="PS00632">
    <property type="entry name" value="RIBOSOMAL_S4"/>
    <property type="match status" value="1"/>
</dbReference>
<reference evidence="10" key="1">
    <citation type="journal article" date="2018" name="Sci. Rep.">
        <title>Dynamic evolution of inverted repeats in Euglenophyta plastid genomes.</title>
        <authorList>
            <person name="Karnkowska A."/>
            <person name="Bennett M.S."/>
            <person name="Triemer R.E."/>
        </authorList>
    </citation>
    <scope>NUCLEOTIDE SEQUENCE</scope>
</reference>
<dbReference type="GO" id="GO:0019843">
    <property type="term" value="F:rRNA binding"/>
    <property type="evidence" value="ECO:0007669"/>
    <property type="project" value="UniProtKB-UniRule"/>
</dbReference>
<keyword evidence="2 6" id="KW-0699">rRNA-binding</keyword>
<dbReference type="InterPro" id="IPR001912">
    <property type="entry name" value="Ribosomal_uS4_N"/>
</dbReference>
<dbReference type="InterPro" id="IPR036986">
    <property type="entry name" value="S4_RNA-bd_sf"/>
</dbReference>
<evidence type="ECO:0000256" key="6">
    <source>
        <dbReference type="HAMAP-Rule" id="MF_01306"/>
    </source>
</evidence>
<dbReference type="FunFam" id="1.10.1050.10:FF:000002">
    <property type="entry name" value="30S ribosomal protein S4, chloroplastic"/>
    <property type="match status" value="1"/>
</dbReference>
<dbReference type="GO" id="GO:0015935">
    <property type="term" value="C:small ribosomal subunit"/>
    <property type="evidence" value="ECO:0007669"/>
    <property type="project" value="InterPro"/>
</dbReference>